<dbReference type="InterPro" id="IPR001034">
    <property type="entry name" value="DeoR_HTH"/>
</dbReference>
<evidence type="ECO:0000256" key="3">
    <source>
        <dbReference type="ARBA" id="ARBA00023163"/>
    </source>
</evidence>
<feature type="region of interest" description="Disordered" evidence="4">
    <location>
        <begin position="1"/>
        <end position="28"/>
    </location>
</feature>
<comment type="caution">
    <text evidence="6">The sequence shown here is derived from an EMBL/GenBank/DDBJ whole genome shotgun (WGS) entry which is preliminary data.</text>
</comment>
<evidence type="ECO:0000256" key="2">
    <source>
        <dbReference type="ARBA" id="ARBA00023125"/>
    </source>
</evidence>
<evidence type="ECO:0000256" key="4">
    <source>
        <dbReference type="SAM" id="MobiDB-lite"/>
    </source>
</evidence>
<dbReference type="InterPro" id="IPR036390">
    <property type="entry name" value="WH_DNA-bd_sf"/>
</dbReference>
<accession>A0ABY2E8G7</accession>
<dbReference type="Gene3D" id="1.10.10.10">
    <property type="entry name" value="Winged helix-like DNA-binding domain superfamily/Winged helix DNA-binding domain"/>
    <property type="match status" value="1"/>
</dbReference>
<keyword evidence="2" id="KW-0238">DNA-binding</keyword>
<gene>
    <name evidence="6" type="ORF">EXU48_05415</name>
</gene>
<dbReference type="Pfam" id="PF08220">
    <property type="entry name" value="HTH_DeoR"/>
    <property type="match status" value="1"/>
</dbReference>
<evidence type="ECO:0000313" key="6">
    <source>
        <dbReference type="EMBL" id="TDE97615.1"/>
    </source>
</evidence>
<dbReference type="Proteomes" id="UP000504882">
    <property type="component" value="Unassembled WGS sequence"/>
</dbReference>
<dbReference type="Pfam" id="PF13377">
    <property type="entry name" value="Peripla_BP_3"/>
    <property type="match status" value="1"/>
</dbReference>
<protein>
    <submittedName>
        <fullName evidence="6">DeoR family transcriptional regulator</fullName>
    </submittedName>
</protein>
<feature type="domain" description="HTH deoR-type" evidence="5">
    <location>
        <begin position="29"/>
        <end position="84"/>
    </location>
</feature>
<sequence length="384" mass="41017">MRGGHGGVRGPQTGAAMDESSGGTRALLPDERRERLLGVLQDGATHRIDALAARLGVTAVTVRRDVGLLEREGHAHRVRGGVRQVRVAEEALQRPAQPNGRGLVLGMVVPTLRHNYWPEIARGATLAADERGATIALRGSTYDPAEYRRDVGGLLVTTKVDGLILAPDPRVAEPDLGEWLASLGVPVVLAERQFEVGTYGQPIEAVSTDHELGAALAVRQLQARGHRRIGLMVSDSVTAGQLRRGWGAACEDLGLPVEGTPDATVRVYSEPGWRSALDDFIERMRASATTAVLVHPDDDALELVGRCAELGVRVPEDLSVISYNDEVANLASPAITAMSPPKAMIGHYAVELLLSRLAPGGSHLPVRRVILTPALIERASTAWV</sequence>
<keyword evidence="1" id="KW-0805">Transcription regulation</keyword>
<keyword evidence="7" id="KW-1185">Reference proteome</keyword>
<evidence type="ECO:0000256" key="1">
    <source>
        <dbReference type="ARBA" id="ARBA00023015"/>
    </source>
</evidence>
<reference evidence="6 7" key="1">
    <citation type="submission" date="2019-03" db="EMBL/GenBank/DDBJ databases">
        <title>Genomic features of bacteria from cold environments.</title>
        <authorList>
            <person name="Shen L."/>
        </authorList>
    </citation>
    <scope>NUCLEOTIDE SEQUENCE [LARGE SCALE GENOMIC DNA]</scope>
    <source>
        <strain evidence="7">T3246-1</strain>
    </source>
</reference>
<name>A0ABY2E8G7_9MICO</name>
<dbReference type="SMART" id="SM00420">
    <property type="entry name" value="HTH_DEOR"/>
    <property type="match status" value="1"/>
</dbReference>
<dbReference type="SUPFAM" id="SSF46785">
    <property type="entry name" value="Winged helix' DNA-binding domain"/>
    <property type="match status" value="1"/>
</dbReference>
<proteinExistence type="predicted"/>
<keyword evidence="3" id="KW-0804">Transcription</keyword>
<dbReference type="InterPro" id="IPR018356">
    <property type="entry name" value="Tscrpt_reg_HTH_DeoR_CS"/>
</dbReference>
<dbReference type="PANTHER" id="PTHR30146">
    <property type="entry name" value="LACI-RELATED TRANSCRIPTIONAL REPRESSOR"/>
    <property type="match status" value="1"/>
</dbReference>
<dbReference type="PROSITE" id="PS51000">
    <property type="entry name" value="HTH_DEOR_2"/>
    <property type="match status" value="1"/>
</dbReference>
<dbReference type="Gene3D" id="3.40.50.2300">
    <property type="match status" value="2"/>
</dbReference>
<organism evidence="6 7">
    <name type="scientific">Occultella glacieicola</name>
    <dbReference type="NCBI Taxonomy" id="2518684"/>
    <lineage>
        <taxon>Bacteria</taxon>
        <taxon>Bacillati</taxon>
        <taxon>Actinomycetota</taxon>
        <taxon>Actinomycetes</taxon>
        <taxon>Micrococcales</taxon>
        <taxon>Ruaniaceae</taxon>
        <taxon>Occultella</taxon>
    </lineage>
</organism>
<dbReference type="EMBL" id="SMNA01000002">
    <property type="protein sequence ID" value="TDE97615.1"/>
    <property type="molecule type" value="Genomic_DNA"/>
</dbReference>
<dbReference type="SUPFAM" id="SSF53822">
    <property type="entry name" value="Periplasmic binding protein-like I"/>
    <property type="match status" value="1"/>
</dbReference>
<dbReference type="InterPro" id="IPR036388">
    <property type="entry name" value="WH-like_DNA-bd_sf"/>
</dbReference>
<dbReference type="InterPro" id="IPR028082">
    <property type="entry name" value="Peripla_BP_I"/>
</dbReference>
<dbReference type="PROSITE" id="PS00894">
    <property type="entry name" value="HTH_DEOR_1"/>
    <property type="match status" value="1"/>
</dbReference>
<dbReference type="InterPro" id="IPR046335">
    <property type="entry name" value="LacI/GalR-like_sensor"/>
</dbReference>
<evidence type="ECO:0000313" key="7">
    <source>
        <dbReference type="Proteomes" id="UP000504882"/>
    </source>
</evidence>
<dbReference type="PANTHER" id="PTHR30146:SF155">
    <property type="entry name" value="ALANINE RACEMASE"/>
    <property type="match status" value="1"/>
</dbReference>
<evidence type="ECO:0000259" key="5">
    <source>
        <dbReference type="PROSITE" id="PS51000"/>
    </source>
</evidence>